<reference evidence="11 12" key="1">
    <citation type="submission" date="2023-12" db="EMBL/GenBank/DDBJ databases">
        <title>A high-quality genome assembly for Dillenia turbinata (Dilleniales).</title>
        <authorList>
            <person name="Chanderbali A."/>
        </authorList>
    </citation>
    <scope>NUCLEOTIDE SEQUENCE [LARGE SCALE GENOMIC DNA]</scope>
    <source>
        <strain evidence="11">LSX21</strain>
        <tissue evidence="11">Leaf</tissue>
    </source>
</reference>
<evidence type="ECO:0000256" key="9">
    <source>
        <dbReference type="SAM" id="MobiDB-lite"/>
    </source>
</evidence>
<keyword evidence="3" id="KW-0653">Protein transport</keyword>
<protein>
    <recommendedName>
        <fullName evidence="13">Mitochondrial intermembrane space import and assembly protein 40</fullName>
    </recommendedName>
</protein>
<dbReference type="Gene3D" id="1.10.287.2900">
    <property type="match status" value="1"/>
</dbReference>
<dbReference type="InterPro" id="IPR039289">
    <property type="entry name" value="CHCHD4"/>
</dbReference>
<evidence type="ECO:0000256" key="3">
    <source>
        <dbReference type="ARBA" id="ARBA00022927"/>
    </source>
</evidence>
<feature type="transmembrane region" description="Helical" evidence="10">
    <location>
        <begin position="111"/>
        <end position="129"/>
    </location>
</feature>
<feature type="non-terminal residue" evidence="11">
    <location>
        <position position="1"/>
    </location>
</feature>
<evidence type="ECO:0000313" key="11">
    <source>
        <dbReference type="EMBL" id="KAK6921500.1"/>
    </source>
</evidence>
<keyword evidence="8" id="KW-0676">Redox-active center</keyword>
<keyword evidence="10" id="KW-0472">Membrane</keyword>
<dbReference type="PANTHER" id="PTHR21622">
    <property type="entry name" value="COILED-COIL-HELIX-COILED-COIL-HELIX DOMAIN CONTAINING 4"/>
    <property type="match status" value="1"/>
</dbReference>
<dbReference type="GO" id="GO:0015035">
    <property type="term" value="F:protein-disulfide reductase activity"/>
    <property type="evidence" value="ECO:0007669"/>
    <property type="project" value="InterPro"/>
</dbReference>
<evidence type="ECO:0000256" key="6">
    <source>
        <dbReference type="ARBA" id="ARBA00023128"/>
    </source>
</evidence>
<evidence type="ECO:0000313" key="12">
    <source>
        <dbReference type="Proteomes" id="UP001370490"/>
    </source>
</evidence>
<keyword evidence="5" id="KW-0811">Translocation</keyword>
<proteinExistence type="predicted"/>
<keyword evidence="10" id="KW-1133">Transmembrane helix</keyword>
<evidence type="ECO:0000256" key="2">
    <source>
        <dbReference type="ARBA" id="ARBA00022448"/>
    </source>
</evidence>
<keyword evidence="7" id="KW-1015">Disulfide bond</keyword>
<evidence type="ECO:0000256" key="8">
    <source>
        <dbReference type="ARBA" id="ARBA00023284"/>
    </source>
</evidence>
<dbReference type="AlphaFoldDB" id="A0AAN8UTH0"/>
<sequence length="214" mass="23523">SNALMGQVRSSASSEDQMQHSSSSPVQQTASMDSLIAEAAAYGNDENESLEAKAQKALDCPCIADLRNGPCGRQFSEAFLCFFKSTAEEKLEWVKLALTGSQRITFFKMHIGFYVCLCYLFNMVVAHLGSVSTPNDGAPVNYAYFYSVTLSRDWGSDCVNPFVALQNCIKANPNAFSKDVLGEDEAEKEEQANIQYKVTPPSWSVESKSPKPKK</sequence>
<gene>
    <name evidence="11" type="ORF">RJ641_012007</name>
</gene>
<evidence type="ECO:0000256" key="10">
    <source>
        <dbReference type="SAM" id="Phobius"/>
    </source>
</evidence>
<dbReference type="GO" id="GO:0045041">
    <property type="term" value="P:protein import into mitochondrial intermembrane space"/>
    <property type="evidence" value="ECO:0007669"/>
    <property type="project" value="InterPro"/>
</dbReference>
<comment type="subcellular location">
    <subcellularLocation>
        <location evidence="1">Mitochondrion</location>
    </subcellularLocation>
</comment>
<keyword evidence="4" id="KW-0560">Oxidoreductase</keyword>
<organism evidence="11 12">
    <name type="scientific">Dillenia turbinata</name>
    <dbReference type="NCBI Taxonomy" id="194707"/>
    <lineage>
        <taxon>Eukaryota</taxon>
        <taxon>Viridiplantae</taxon>
        <taxon>Streptophyta</taxon>
        <taxon>Embryophyta</taxon>
        <taxon>Tracheophyta</taxon>
        <taxon>Spermatophyta</taxon>
        <taxon>Magnoliopsida</taxon>
        <taxon>eudicotyledons</taxon>
        <taxon>Gunneridae</taxon>
        <taxon>Pentapetalae</taxon>
        <taxon>Dilleniales</taxon>
        <taxon>Dilleniaceae</taxon>
        <taxon>Dillenia</taxon>
    </lineage>
</organism>
<keyword evidence="10" id="KW-0812">Transmembrane</keyword>
<dbReference type="GO" id="GO:0005758">
    <property type="term" value="C:mitochondrial intermembrane space"/>
    <property type="evidence" value="ECO:0007669"/>
    <property type="project" value="TreeGrafter"/>
</dbReference>
<feature type="region of interest" description="Disordered" evidence="9">
    <location>
        <begin position="1"/>
        <end position="29"/>
    </location>
</feature>
<keyword evidence="2" id="KW-0813">Transport</keyword>
<evidence type="ECO:0000256" key="5">
    <source>
        <dbReference type="ARBA" id="ARBA00023010"/>
    </source>
</evidence>
<comment type="caution">
    <text evidence="11">The sequence shown here is derived from an EMBL/GenBank/DDBJ whole genome shotgun (WGS) entry which is preliminary data.</text>
</comment>
<dbReference type="Proteomes" id="UP001370490">
    <property type="component" value="Unassembled WGS sequence"/>
</dbReference>
<feature type="compositionally biased region" description="Low complexity" evidence="9">
    <location>
        <begin position="10"/>
        <end position="24"/>
    </location>
</feature>
<accession>A0AAN8UTH0</accession>
<keyword evidence="6" id="KW-0496">Mitochondrion</keyword>
<evidence type="ECO:0000256" key="7">
    <source>
        <dbReference type="ARBA" id="ARBA00023157"/>
    </source>
</evidence>
<name>A0AAN8UTH0_9MAGN</name>
<evidence type="ECO:0008006" key="13">
    <source>
        <dbReference type="Google" id="ProtNLM"/>
    </source>
</evidence>
<evidence type="ECO:0000256" key="4">
    <source>
        <dbReference type="ARBA" id="ARBA00023002"/>
    </source>
</evidence>
<keyword evidence="12" id="KW-1185">Reference proteome</keyword>
<dbReference type="EMBL" id="JBAMMX010000019">
    <property type="protein sequence ID" value="KAK6921500.1"/>
    <property type="molecule type" value="Genomic_DNA"/>
</dbReference>
<evidence type="ECO:0000256" key="1">
    <source>
        <dbReference type="ARBA" id="ARBA00004173"/>
    </source>
</evidence>
<dbReference type="PANTHER" id="PTHR21622:SF0">
    <property type="entry name" value="COILED-COIL-HELIX-COILED-COIL-HELIX DOMAIN CONTAINING 4"/>
    <property type="match status" value="1"/>
</dbReference>